<reference evidence="5" key="2">
    <citation type="submission" date="2025-08" db="UniProtKB">
        <authorList>
            <consortium name="RefSeq"/>
        </authorList>
    </citation>
    <scope>IDENTIFICATION</scope>
    <source>
        <tissue evidence="5">Leaf</tissue>
    </source>
</reference>
<feature type="domain" description="C2H2-type" evidence="3">
    <location>
        <begin position="83"/>
        <end position="110"/>
    </location>
</feature>
<evidence type="ECO:0000256" key="1">
    <source>
        <dbReference type="PROSITE-ProRule" id="PRU00042"/>
    </source>
</evidence>
<protein>
    <submittedName>
        <fullName evidence="5">Uncharacterized protein LOC107830346</fullName>
    </submittedName>
    <submittedName>
        <fullName evidence="5">Zinc finger protein ZAT9-like</fullName>
    </submittedName>
</protein>
<name>A0A1S4DJ90_TOBAC</name>
<dbReference type="InterPro" id="IPR013087">
    <property type="entry name" value="Znf_C2H2_type"/>
</dbReference>
<evidence type="ECO:0000313" key="5">
    <source>
        <dbReference type="RefSeq" id="XP_016513354.1"/>
    </source>
</evidence>
<dbReference type="Gene3D" id="3.30.160.60">
    <property type="entry name" value="Classic Zinc Finger"/>
    <property type="match status" value="2"/>
</dbReference>
<evidence type="ECO:0000256" key="2">
    <source>
        <dbReference type="SAM" id="MobiDB-lite"/>
    </source>
</evidence>
<dbReference type="PaxDb" id="4097-A0A1S4DJ90"/>
<feature type="domain" description="C2H2-type" evidence="3">
    <location>
        <begin position="9"/>
        <end position="31"/>
    </location>
</feature>
<feature type="domain" description="C2H2-type" evidence="3">
    <location>
        <begin position="390"/>
        <end position="412"/>
    </location>
</feature>
<proteinExistence type="predicted"/>
<dbReference type="RefSeq" id="XP_016513354.1">
    <property type="nucleotide sequence ID" value="XM_016657868.1"/>
</dbReference>
<feature type="region of interest" description="Disordered" evidence="2">
    <location>
        <begin position="219"/>
        <end position="267"/>
    </location>
</feature>
<keyword evidence="1" id="KW-0479">Metal-binding</keyword>
<dbReference type="Pfam" id="PF13912">
    <property type="entry name" value="zf-C2H2_6"/>
    <property type="match status" value="4"/>
</dbReference>
<evidence type="ECO:0000313" key="4">
    <source>
        <dbReference type="Proteomes" id="UP000790787"/>
    </source>
</evidence>
<dbReference type="AlphaFoldDB" id="A0A1S4DJ90"/>
<organism evidence="4 5">
    <name type="scientific">Nicotiana tabacum</name>
    <name type="common">Common tobacco</name>
    <dbReference type="NCBI Taxonomy" id="4097"/>
    <lineage>
        <taxon>Eukaryota</taxon>
        <taxon>Viridiplantae</taxon>
        <taxon>Streptophyta</taxon>
        <taxon>Embryophyta</taxon>
        <taxon>Tracheophyta</taxon>
        <taxon>Spermatophyta</taxon>
        <taxon>Magnoliopsida</taxon>
        <taxon>eudicotyledons</taxon>
        <taxon>Gunneridae</taxon>
        <taxon>Pentapetalae</taxon>
        <taxon>asterids</taxon>
        <taxon>lamiids</taxon>
        <taxon>Solanales</taxon>
        <taxon>Solanaceae</taxon>
        <taxon>Nicotianoideae</taxon>
        <taxon>Nicotianeae</taxon>
        <taxon>Nicotiana</taxon>
    </lineage>
</organism>
<dbReference type="PROSITE" id="PS50157">
    <property type="entry name" value="ZINC_FINGER_C2H2_2"/>
    <property type="match status" value="4"/>
</dbReference>
<dbReference type="GO" id="GO:0008270">
    <property type="term" value="F:zinc ion binding"/>
    <property type="evidence" value="ECO:0007669"/>
    <property type="project" value="UniProtKB-KW"/>
</dbReference>
<dbReference type="RefSeq" id="XP_016513354.1">
    <property type="nucleotide sequence ID" value="XM_016657868.2"/>
</dbReference>
<dbReference type="InterPro" id="IPR036236">
    <property type="entry name" value="Znf_C2H2_sf"/>
</dbReference>
<dbReference type="OrthoDB" id="9451254at2759"/>
<sequence>MKEDQELKYICKFCNKSFPCGRSLGGHMRSHLINSSIDQTKKKLPFIESSSPIADYGLRENPKKTSKFAESSEDTNLVPNQNKVCKECGKSFQSWKSLFGHMKCHSEKIISSMNSTVEEDPWNNNANYAIQNQVMDIQSDTETATPNKKKRSSRKFKRYITTTTSSTVTEIEQEQEEVAMSLIILSRDSRNGVGLNLFTDENGSKNSKCKDGELVKLKKVKNGKPEKNERSKSDARTLRISRNGYNMDKSEESDDKKKKIKEDKENGFEESEIEVHYKLAKGSYSKKRNIEMNECDISVDSNTKKLRDQDSDSEKKIKFECTACNKSFHSYQALGGHRASHKRTKGCENIIDEIEHMQNLAADNKITNTKNSSNDSTIETSSVSKKLKGYECPICFKIFQSGQALGGHKRSHLIAEAKSNNQAVILQKPTPEIRDFLDLNLPAPVEEESNEHVGFQTWWIGSSHKHEQLVGLISN</sequence>
<feature type="compositionally biased region" description="Basic and acidic residues" evidence="2">
    <location>
        <begin position="223"/>
        <end position="237"/>
    </location>
</feature>
<feature type="compositionally biased region" description="Basic and acidic residues" evidence="2">
    <location>
        <begin position="248"/>
        <end position="267"/>
    </location>
</feature>
<dbReference type="STRING" id="4097.A0A1S4DJ90"/>
<dbReference type="SMART" id="SM00355">
    <property type="entry name" value="ZnF_C2H2"/>
    <property type="match status" value="4"/>
</dbReference>
<dbReference type="Proteomes" id="UP000790787">
    <property type="component" value="Chromosome 8"/>
</dbReference>
<keyword evidence="1" id="KW-0862">Zinc</keyword>
<reference evidence="4" key="1">
    <citation type="journal article" date="2014" name="Nat. Commun.">
        <title>The tobacco genome sequence and its comparison with those of tomato and potato.</title>
        <authorList>
            <person name="Sierro N."/>
            <person name="Battey J.N."/>
            <person name="Ouadi S."/>
            <person name="Bakaher N."/>
            <person name="Bovet L."/>
            <person name="Willig A."/>
            <person name="Goepfert S."/>
            <person name="Peitsch M.C."/>
            <person name="Ivanov N.V."/>
        </authorList>
    </citation>
    <scope>NUCLEOTIDE SEQUENCE [LARGE SCALE GENOMIC DNA]</scope>
</reference>
<evidence type="ECO:0000259" key="3">
    <source>
        <dbReference type="PROSITE" id="PS50157"/>
    </source>
</evidence>
<dbReference type="PANTHER" id="PTHR46869">
    <property type="entry name" value="C2H2-LIKE ZINC FINGER PROTEIN"/>
    <property type="match status" value="1"/>
</dbReference>
<keyword evidence="1" id="KW-0863">Zinc-finger</keyword>
<dbReference type="KEGG" id="nta:107830346"/>
<accession>A0A1S4DJ90</accession>
<feature type="domain" description="C2H2-type" evidence="3">
    <location>
        <begin position="319"/>
        <end position="346"/>
    </location>
</feature>
<gene>
    <name evidence="5" type="primary">LOC107830346</name>
</gene>
<dbReference type="GeneID" id="107830346"/>
<keyword evidence="4" id="KW-1185">Reference proteome</keyword>
<dbReference type="PANTHER" id="PTHR46869:SF6">
    <property type="entry name" value="C2H2-TYPE DOMAIN-CONTAINING PROTEIN"/>
    <property type="match status" value="1"/>
</dbReference>
<dbReference type="OMA" id="RTWRISE"/>
<dbReference type="PROSITE" id="PS00028">
    <property type="entry name" value="ZINC_FINGER_C2H2_1"/>
    <property type="match status" value="4"/>
</dbReference>
<dbReference type="SUPFAM" id="SSF57667">
    <property type="entry name" value="beta-beta-alpha zinc fingers"/>
    <property type="match status" value="2"/>
</dbReference>